<feature type="non-terminal residue" evidence="1">
    <location>
        <position position="56"/>
    </location>
</feature>
<feature type="non-terminal residue" evidence="1">
    <location>
        <position position="1"/>
    </location>
</feature>
<evidence type="ECO:0000313" key="1">
    <source>
        <dbReference type="EMBL" id="CAF4683336.1"/>
    </source>
</evidence>
<protein>
    <submittedName>
        <fullName evidence="1">Uncharacterized protein</fullName>
    </submittedName>
</protein>
<dbReference type="EMBL" id="CAJOBI010122082">
    <property type="protein sequence ID" value="CAF4683336.1"/>
    <property type="molecule type" value="Genomic_DNA"/>
</dbReference>
<comment type="caution">
    <text evidence="1">The sequence shown here is derived from an EMBL/GenBank/DDBJ whole genome shotgun (WGS) entry which is preliminary data.</text>
</comment>
<reference evidence="1" key="1">
    <citation type="submission" date="2021-02" db="EMBL/GenBank/DDBJ databases">
        <authorList>
            <person name="Nowell W R."/>
        </authorList>
    </citation>
    <scope>NUCLEOTIDE SEQUENCE</scope>
</reference>
<dbReference type="AlphaFoldDB" id="A0A8S2ZYR3"/>
<evidence type="ECO:0000313" key="2">
    <source>
        <dbReference type="Proteomes" id="UP000676336"/>
    </source>
</evidence>
<organism evidence="1 2">
    <name type="scientific">Rotaria magnacalcarata</name>
    <dbReference type="NCBI Taxonomy" id="392030"/>
    <lineage>
        <taxon>Eukaryota</taxon>
        <taxon>Metazoa</taxon>
        <taxon>Spiralia</taxon>
        <taxon>Gnathifera</taxon>
        <taxon>Rotifera</taxon>
        <taxon>Eurotatoria</taxon>
        <taxon>Bdelloidea</taxon>
        <taxon>Philodinida</taxon>
        <taxon>Philodinidae</taxon>
        <taxon>Rotaria</taxon>
    </lineage>
</organism>
<gene>
    <name evidence="1" type="ORF">SMN809_LOCUS42372</name>
</gene>
<accession>A0A8S2ZYR3</accession>
<proteinExistence type="predicted"/>
<name>A0A8S2ZYR3_9BILA</name>
<sequence length="56" mass="6140">IELLQNQCNTCDVSCKIDHSNGLVELEGLLGDFIQIEKMIDDLCLAVARRAPNGIP</sequence>
<dbReference type="Proteomes" id="UP000676336">
    <property type="component" value="Unassembled WGS sequence"/>
</dbReference>